<accession>A0A831RUW8</accession>
<dbReference type="Proteomes" id="UP000886339">
    <property type="component" value="Unassembled WGS sequence"/>
</dbReference>
<name>A0A831RUW8_9GAMM</name>
<gene>
    <name evidence="2" type="ORF">ENJ12_06610</name>
</gene>
<feature type="transmembrane region" description="Helical" evidence="1">
    <location>
        <begin position="12"/>
        <end position="33"/>
    </location>
</feature>
<dbReference type="Pfam" id="PF10741">
    <property type="entry name" value="T2SSM_b"/>
    <property type="match status" value="1"/>
</dbReference>
<keyword evidence="1" id="KW-1133">Transmembrane helix</keyword>
<evidence type="ECO:0000256" key="1">
    <source>
        <dbReference type="SAM" id="Phobius"/>
    </source>
</evidence>
<comment type="caution">
    <text evidence="2">The sequence shown here is derived from an EMBL/GenBank/DDBJ whole genome shotgun (WGS) entry which is preliminary data.</text>
</comment>
<keyword evidence="1" id="KW-0472">Membrane</keyword>
<reference evidence="2" key="1">
    <citation type="journal article" date="2020" name="mSystems">
        <title>Genome- and Community-Level Interaction Insights into Carbon Utilization and Element Cycling Functions of Hydrothermarchaeota in Hydrothermal Sediment.</title>
        <authorList>
            <person name="Zhou Z."/>
            <person name="Liu Y."/>
            <person name="Xu W."/>
            <person name="Pan J."/>
            <person name="Luo Z.H."/>
            <person name="Li M."/>
        </authorList>
    </citation>
    <scope>NUCLEOTIDE SEQUENCE [LARGE SCALE GENOMIC DNA]</scope>
    <source>
        <strain evidence="2">HyVt-458</strain>
    </source>
</reference>
<dbReference type="NCBIfam" id="NF040576">
    <property type="entry name" value="T2SS_GspM_XpsM"/>
    <property type="match status" value="1"/>
</dbReference>
<evidence type="ECO:0008006" key="3">
    <source>
        <dbReference type="Google" id="ProtNLM"/>
    </source>
</evidence>
<dbReference type="AlphaFoldDB" id="A0A831RUW8"/>
<proteinExistence type="predicted"/>
<dbReference type="EMBL" id="DRLF01000231">
    <property type="protein sequence ID" value="HEC06502.1"/>
    <property type="molecule type" value="Genomic_DNA"/>
</dbReference>
<keyword evidence="1" id="KW-0812">Transmembrane</keyword>
<sequence>MNLRTGKSKCVLLLGGMSLFILLLLAMIIWPWWSKIQFYDAAAAQSADRIGRYQRLLDSRPQLGKRLKTLRQDLGKRKYFIAAENQELAAAELQNRVKKIVTGAGGKLISTQKIDTDRDGDKREIEIKVRMKGDVVALSKVLHELEGQLPVLMVQDISIRSRRTVKGRRQNRVEGYELDVSFGVVGYLPGGGK</sequence>
<protein>
    <recommendedName>
        <fullName evidence="3">General secretion pathway protein GspM</fullName>
    </recommendedName>
</protein>
<organism evidence="2">
    <name type="scientific">Thiolapillus brandeum</name>
    <dbReference type="NCBI Taxonomy" id="1076588"/>
    <lineage>
        <taxon>Bacteria</taxon>
        <taxon>Pseudomonadati</taxon>
        <taxon>Pseudomonadota</taxon>
        <taxon>Gammaproteobacteria</taxon>
        <taxon>Chromatiales</taxon>
        <taxon>Sedimenticolaceae</taxon>
        <taxon>Thiolapillus</taxon>
    </lineage>
</organism>
<evidence type="ECO:0000313" key="2">
    <source>
        <dbReference type="EMBL" id="HEC06502.1"/>
    </source>
</evidence>
<dbReference type="InterPro" id="IPR034756">
    <property type="entry name" value="T2SSM_b"/>
</dbReference>